<dbReference type="GeneID" id="19942705"/>
<dbReference type="RefSeq" id="XP_008605757.1">
    <property type="nucleotide sequence ID" value="XM_008607535.1"/>
</dbReference>
<evidence type="ECO:0000313" key="1">
    <source>
        <dbReference type="EMBL" id="EQC40913.1"/>
    </source>
</evidence>
<dbReference type="EMBL" id="JH767135">
    <property type="protein sequence ID" value="EQC40913.1"/>
    <property type="molecule type" value="Genomic_DNA"/>
</dbReference>
<accession>T0S6U5</accession>
<evidence type="ECO:0000313" key="2">
    <source>
        <dbReference type="Proteomes" id="UP000030762"/>
    </source>
</evidence>
<sequence>MDLSSPRIVVGSPALSLAGLFVANASATNPACSLSALATPAFHVHGNDSSPFPTFCGVQRSGNRTQPADWQSLQLRHSTYAVFQSIETDRTSRVFDHHDNNGQRRLGRRPDESDAATWRALAGWSSGGWERFAEAPMFEKHPVNQAPEVWVPVQRQLQ</sequence>
<keyword evidence="2" id="KW-1185">Reference proteome</keyword>
<dbReference type="VEuPathDB" id="FungiDB:SDRG_01978"/>
<gene>
    <name evidence="1" type="ORF">SDRG_01978</name>
</gene>
<dbReference type="Proteomes" id="UP000030762">
    <property type="component" value="Unassembled WGS sequence"/>
</dbReference>
<name>T0S6U5_SAPDV</name>
<reference evidence="1 2" key="1">
    <citation type="submission" date="2012-04" db="EMBL/GenBank/DDBJ databases">
        <title>The Genome Sequence of Saprolegnia declina VS20.</title>
        <authorList>
            <consortium name="The Broad Institute Genome Sequencing Platform"/>
            <person name="Russ C."/>
            <person name="Nusbaum C."/>
            <person name="Tyler B."/>
            <person name="van West P."/>
            <person name="Dieguez-Uribeondo J."/>
            <person name="de Bruijn I."/>
            <person name="Tripathy S."/>
            <person name="Jiang R."/>
            <person name="Young S.K."/>
            <person name="Zeng Q."/>
            <person name="Gargeya S."/>
            <person name="Fitzgerald M."/>
            <person name="Haas B."/>
            <person name="Abouelleil A."/>
            <person name="Alvarado L."/>
            <person name="Arachchi H.M."/>
            <person name="Berlin A."/>
            <person name="Chapman S.B."/>
            <person name="Goldberg J."/>
            <person name="Griggs A."/>
            <person name="Gujja S."/>
            <person name="Hansen M."/>
            <person name="Howarth C."/>
            <person name="Imamovic A."/>
            <person name="Larimer J."/>
            <person name="McCowen C."/>
            <person name="Montmayeur A."/>
            <person name="Murphy C."/>
            <person name="Neiman D."/>
            <person name="Pearson M."/>
            <person name="Priest M."/>
            <person name="Roberts A."/>
            <person name="Saif S."/>
            <person name="Shea T."/>
            <person name="Sisk P."/>
            <person name="Sykes S."/>
            <person name="Wortman J."/>
            <person name="Nusbaum C."/>
            <person name="Birren B."/>
        </authorList>
    </citation>
    <scope>NUCLEOTIDE SEQUENCE [LARGE SCALE GENOMIC DNA]</scope>
    <source>
        <strain evidence="1 2">VS20</strain>
    </source>
</reference>
<dbReference type="AlphaFoldDB" id="T0S6U5"/>
<protein>
    <submittedName>
        <fullName evidence="1">Uncharacterized protein</fullName>
    </submittedName>
</protein>
<organism evidence="1 2">
    <name type="scientific">Saprolegnia diclina (strain VS20)</name>
    <dbReference type="NCBI Taxonomy" id="1156394"/>
    <lineage>
        <taxon>Eukaryota</taxon>
        <taxon>Sar</taxon>
        <taxon>Stramenopiles</taxon>
        <taxon>Oomycota</taxon>
        <taxon>Saprolegniomycetes</taxon>
        <taxon>Saprolegniales</taxon>
        <taxon>Saprolegniaceae</taxon>
        <taxon>Saprolegnia</taxon>
    </lineage>
</organism>
<proteinExistence type="predicted"/>
<dbReference type="InParanoid" id="T0S6U5"/>